<dbReference type="KEGG" id="rmc:RMONA_03725"/>
<keyword evidence="4" id="KW-1185">Reference proteome</keyword>
<evidence type="ECO:0000256" key="2">
    <source>
        <dbReference type="RuleBase" id="RU362080"/>
    </source>
</evidence>
<comment type="similarity">
    <text evidence="1 2">Belongs to the phD/YefM antitoxin family.</text>
</comment>
<dbReference type="HOGENOM" id="CLU_155837_1_0_5"/>
<dbReference type="Proteomes" id="UP000018149">
    <property type="component" value="Chromosome I"/>
</dbReference>
<comment type="function">
    <text evidence="2">Antitoxin component of a type II toxin-antitoxin (TA) system.</text>
</comment>
<dbReference type="SUPFAM" id="SSF143120">
    <property type="entry name" value="YefM-like"/>
    <property type="match status" value="1"/>
</dbReference>
<dbReference type="InterPro" id="IPR051405">
    <property type="entry name" value="phD/YefM_antitoxin"/>
</dbReference>
<dbReference type="RefSeq" id="WP_008579252.1">
    <property type="nucleotide sequence ID" value="NZ_LN794217.1"/>
</dbReference>
<dbReference type="STRING" id="109232.RMONA_03725"/>
<dbReference type="Gene3D" id="3.40.1620.10">
    <property type="entry name" value="YefM-like domain"/>
    <property type="match status" value="1"/>
</dbReference>
<dbReference type="Pfam" id="PF02604">
    <property type="entry name" value="PhdYeFM_antitox"/>
    <property type="match status" value="1"/>
</dbReference>
<dbReference type="PANTHER" id="PTHR33713:SF6">
    <property type="entry name" value="ANTITOXIN YEFM"/>
    <property type="match status" value="1"/>
</dbReference>
<evidence type="ECO:0000313" key="4">
    <source>
        <dbReference type="Proteomes" id="UP000018149"/>
    </source>
</evidence>
<name>A0A0B7IYY2_9RICK</name>
<evidence type="ECO:0000313" key="3">
    <source>
        <dbReference type="EMBL" id="CEO17132.1"/>
    </source>
</evidence>
<dbReference type="PANTHER" id="PTHR33713">
    <property type="entry name" value="ANTITOXIN YAFN-RELATED"/>
    <property type="match status" value="1"/>
</dbReference>
<dbReference type="EMBL" id="LN794217">
    <property type="protein sequence ID" value="CEO17132.1"/>
    <property type="molecule type" value="Genomic_DNA"/>
</dbReference>
<dbReference type="NCBIfam" id="TIGR01552">
    <property type="entry name" value="phd_fam"/>
    <property type="match status" value="1"/>
</dbReference>
<accession>A0A0B7IYY2</accession>
<dbReference type="Gene3D" id="6.10.250.330">
    <property type="match status" value="1"/>
</dbReference>
<gene>
    <name evidence="3" type="primary">yefM</name>
    <name evidence="3" type="ORF">RMONA_03725</name>
</gene>
<proteinExistence type="inferred from homology"/>
<dbReference type="InterPro" id="IPR036165">
    <property type="entry name" value="YefM-like_sf"/>
</dbReference>
<reference evidence="4" key="2">
    <citation type="submission" date="2015-01" db="EMBL/GenBank/DDBJ databases">
        <authorList>
            <person name="Felsheim R."/>
        </authorList>
    </citation>
    <scope>NUCLEOTIDE SEQUENCE [LARGE SCALE GENOMIC DNA]</scope>
    <source>
        <strain evidence="4">IrR/Munich</strain>
    </source>
</reference>
<dbReference type="InterPro" id="IPR006442">
    <property type="entry name" value="Antitoxin_Phd/YefM"/>
</dbReference>
<sequence>MEAISYTKARNNFADIMERVCVDHTSVVVTRQKQKPVVIMSLEDYNAMEETLYLLKSPKNAARLKRAINDFEANKNFKTMSL</sequence>
<dbReference type="AlphaFoldDB" id="A0A0B7IYY2"/>
<reference evidence="3 4" key="1">
    <citation type="submission" date="2015-01" db="EMBL/GenBank/DDBJ databases">
        <title>Draft genome sequence of Rickettsia monacensis strain IrR/Munich.</title>
        <authorList>
            <person name="Felsheim R.F."/>
            <person name="Johnson S.L."/>
            <person name="Kurtti T.J."/>
            <person name="Munderloh U.G."/>
        </authorList>
    </citation>
    <scope>NUCLEOTIDE SEQUENCE [LARGE SCALE GENOMIC DNA]</scope>
    <source>
        <strain evidence="3 4">IrR/Munich</strain>
    </source>
</reference>
<protein>
    <recommendedName>
        <fullName evidence="2">Antitoxin</fullName>
    </recommendedName>
</protein>
<evidence type="ECO:0000256" key="1">
    <source>
        <dbReference type="ARBA" id="ARBA00009981"/>
    </source>
</evidence>
<organism evidence="3 4">
    <name type="scientific">Rickettsia monacensis</name>
    <dbReference type="NCBI Taxonomy" id="109232"/>
    <lineage>
        <taxon>Bacteria</taxon>
        <taxon>Pseudomonadati</taxon>
        <taxon>Pseudomonadota</taxon>
        <taxon>Alphaproteobacteria</taxon>
        <taxon>Rickettsiales</taxon>
        <taxon>Rickettsiaceae</taxon>
        <taxon>Rickettsieae</taxon>
        <taxon>Rickettsia</taxon>
        <taxon>spotted fever group</taxon>
    </lineage>
</organism>